<dbReference type="PANTHER" id="PTHR43489:SF13">
    <property type="entry name" value="HYDROXYPYRUVATE ISOMERASE"/>
    <property type="match status" value="1"/>
</dbReference>
<dbReference type="PIRSF" id="PIRSF006241">
    <property type="entry name" value="HyI"/>
    <property type="match status" value="1"/>
</dbReference>
<name>A0A1W9KVH3_9BURK</name>
<dbReference type="InterPro" id="IPR036237">
    <property type="entry name" value="Xyl_isomerase-like_sf"/>
</dbReference>
<dbReference type="InterPro" id="IPR050417">
    <property type="entry name" value="Sugar_Epim/Isomerase"/>
</dbReference>
<feature type="domain" description="Xylose isomerase-like TIM barrel" evidence="4">
    <location>
        <begin position="21"/>
        <end position="256"/>
    </location>
</feature>
<evidence type="ECO:0000313" key="5">
    <source>
        <dbReference type="EMBL" id="OQW88592.1"/>
    </source>
</evidence>
<dbReference type="InterPro" id="IPR053398">
    <property type="entry name" value="HPT_OtnI_isomerases"/>
</dbReference>
<sequence>MPQFAANLTFLFTEVPFLERFERAARAGFTAVEFLFPYAWPVAEIKARLEACGLQLVLHNLPGGHWEAGERGLACHPGRFEEFRAGVSLGIRHAQALGVRQLNCLAGIAPAGVGDALLHQTLLDNLRYCAAEFKAAGLNLLLEPINSHDMPGFYVNRTAQAVAILDAVGADNAYVQYDIYHAQRMEGELAATLQRYLPRIGHMQLGDNPGRHEPGTGEINFPFLFRHLDRIGYTGWIGCEYHPASQTEAGLGWMQALNG</sequence>
<protein>
    <submittedName>
        <fullName evidence="5">Hydroxypyruvate isomerase</fullName>
    </submittedName>
</protein>
<dbReference type="NCBIfam" id="NF043033">
    <property type="entry name" value="OxoTetrIsom"/>
    <property type="match status" value="1"/>
</dbReference>
<dbReference type="FunFam" id="3.20.20.150:FF:000007">
    <property type="entry name" value="Hydroxypyruvate isomerase"/>
    <property type="match status" value="1"/>
</dbReference>
<dbReference type="InterPro" id="IPR026040">
    <property type="entry name" value="HyI-like"/>
</dbReference>
<dbReference type="SUPFAM" id="SSF51658">
    <property type="entry name" value="Xylose isomerase-like"/>
    <property type="match status" value="1"/>
</dbReference>
<dbReference type="GO" id="GO:0046487">
    <property type="term" value="P:glyoxylate metabolic process"/>
    <property type="evidence" value="ECO:0007669"/>
    <property type="project" value="TreeGrafter"/>
</dbReference>
<proteinExistence type="inferred from homology"/>
<dbReference type="InterPro" id="IPR013022">
    <property type="entry name" value="Xyl_isomerase-like_TIM-brl"/>
</dbReference>
<dbReference type="Pfam" id="PF01261">
    <property type="entry name" value="AP_endonuc_2"/>
    <property type="match status" value="1"/>
</dbReference>
<accession>A0A1W9KVH3</accession>
<comment type="similarity">
    <text evidence="2">Belongs to the hyi family.</text>
</comment>
<evidence type="ECO:0000256" key="3">
    <source>
        <dbReference type="PIRSR" id="PIRSR006241-50"/>
    </source>
</evidence>
<dbReference type="Gene3D" id="3.20.20.150">
    <property type="entry name" value="Divalent-metal-dependent TIM barrel enzymes"/>
    <property type="match status" value="1"/>
</dbReference>
<evidence type="ECO:0000256" key="2">
    <source>
        <dbReference type="PIRNR" id="PIRNR006241"/>
    </source>
</evidence>
<organism evidence="5 6">
    <name type="scientific">Rhodoferax ferrireducens</name>
    <dbReference type="NCBI Taxonomy" id="192843"/>
    <lineage>
        <taxon>Bacteria</taxon>
        <taxon>Pseudomonadati</taxon>
        <taxon>Pseudomonadota</taxon>
        <taxon>Betaproteobacteria</taxon>
        <taxon>Burkholderiales</taxon>
        <taxon>Comamonadaceae</taxon>
        <taxon>Rhodoferax</taxon>
    </lineage>
</organism>
<comment type="caution">
    <text evidence="5">The sequence shown here is derived from an EMBL/GenBank/DDBJ whole genome shotgun (WGS) entry which is preliminary data.</text>
</comment>
<feature type="active site" description="Proton donor/acceptor" evidence="3">
    <location>
        <position position="143"/>
    </location>
</feature>
<keyword evidence="1 2" id="KW-0413">Isomerase</keyword>
<gene>
    <name evidence="5" type="ORF">BWK72_06270</name>
</gene>
<dbReference type="PANTHER" id="PTHR43489">
    <property type="entry name" value="ISOMERASE"/>
    <property type="match status" value="1"/>
</dbReference>
<evidence type="ECO:0000256" key="1">
    <source>
        <dbReference type="ARBA" id="ARBA00023235"/>
    </source>
</evidence>
<dbReference type="NCBIfam" id="TIGR03234">
    <property type="entry name" value="OH-pyruv-isom"/>
    <property type="match status" value="1"/>
</dbReference>
<evidence type="ECO:0000313" key="6">
    <source>
        <dbReference type="Proteomes" id="UP000192505"/>
    </source>
</evidence>
<dbReference type="EMBL" id="MTEI01000003">
    <property type="protein sequence ID" value="OQW88592.1"/>
    <property type="molecule type" value="Genomic_DNA"/>
</dbReference>
<reference evidence="5 6" key="1">
    <citation type="submission" date="2017-01" db="EMBL/GenBank/DDBJ databases">
        <title>Novel large sulfur bacteria in the metagenomes of groundwater-fed chemosynthetic microbial mats in the Lake Huron basin.</title>
        <authorList>
            <person name="Sharrar A.M."/>
            <person name="Flood B.E."/>
            <person name="Bailey J.V."/>
            <person name="Jones D.S."/>
            <person name="Biddanda B."/>
            <person name="Ruberg S.A."/>
            <person name="Marcus D.N."/>
            <person name="Dick G.J."/>
        </authorList>
    </citation>
    <scope>NUCLEOTIDE SEQUENCE [LARGE SCALE GENOMIC DNA]</scope>
    <source>
        <strain evidence="5">A7</strain>
    </source>
</reference>
<feature type="active site" description="Proton donor/acceptor" evidence="3">
    <location>
        <position position="240"/>
    </location>
</feature>
<dbReference type="GO" id="GO:0008903">
    <property type="term" value="F:hydroxypyruvate isomerase activity"/>
    <property type="evidence" value="ECO:0007669"/>
    <property type="project" value="TreeGrafter"/>
</dbReference>
<dbReference type="Proteomes" id="UP000192505">
    <property type="component" value="Unassembled WGS sequence"/>
</dbReference>
<keyword evidence="5" id="KW-0670">Pyruvate</keyword>
<dbReference type="AlphaFoldDB" id="A0A1W9KVH3"/>
<evidence type="ECO:0000259" key="4">
    <source>
        <dbReference type="Pfam" id="PF01261"/>
    </source>
</evidence>
<dbReference type="InterPro" id="IPR017643">
    <property type="entry name" value="Hydroxypyruvate_isomerase"/>
</dbReference>